<comment type="caution">
    <text evidence="10">The sequence shown here is derived from an EMBL/GenBank/DDBJ whole genome shotgun (WGS) entry which is preliminary data.</text>
</comment>
<dbReference type="Proteomes" id="UP001595724">
    <property type="component" value="Unassembled WGS sequence"/>
</dbReference>
<feature type="chain" id="PRO_5046673507" description="Endolytic peptidoglycan transglycosylase RlpA" evidence="7">
    <location>
        <begin position="23"/>
        <end position="486"/>
    </location>
</feature>
<dbReference type="NCBIfam" id="TIGR00413">
    <property type="entry name" value="rlpA"/>
    <property type="match status" value="1"/>
</dbReference>
<feature type="region of interest" description="Disordered" evidence="6">
    <location>
        <begin position="308"/>
        <end position="332"/>
    </location>
</feature>
<dbReference type="Gene3D" id="3.30.70.1070">
    <property type="entry name" value="Sporulation related repeat"/>
    <property type="match status" value="1"/>
</dbReference>
<feature type="signal peptide" evidence="7">
    <location>
        <begin position="1"/>
        <end position="22"/>
    </location>
</feature>
<comment type="similarity">
    <text evidence="4 5">Belongs to the RlpA family.</text>
</comment>
<dbReference type="EC" id="4.2.2.-" evidence="4"/>
<dbReference type="InterPro" id="IPR012997">
    <property type="entry name" value="RplA"/>
</dbReference>
<dbReference type="InterPro" id="IPR007730">
    <property type="entry name" value="SPOR-like_dom"/>
</dbReference>
<keyword evidence="11" id="KW-1185">Reference proteome</keyword>
<feature type="compositionally biased region" description="Low complexity" evidence="6">
    <location>
        <begin position="308"/>
        <end position="328"/>
    </location>
</feature>
<keyword evidence="2 4" id="KW-0456">Lyase</keyword>
<keyword evidence="4" id="KW-0564">Palmitate</keyword>
<keyword evidence="4" id="KW-1003">Cell membrane</keyword>
<dbReference type="EMBL" id="JBHRYF010000022">
    <property type="protein sequence ID" value="MFC3661513.1"/>
    <property type="molecule type" value="Genomic_DNA"/>
</dbReference>
<feature type="region of interest" description="Disordered" evidence="6">
    <location>
        <begin position="27"/>
        <end position="107"/>
    </location>
</feature>
<comment type="function">
    <text evidence="4">Lytic transglycosylase with a strong preference for naked glycan strands that lack stem peptides.</text>
</comment>
<comment type="subcellular location">
    <subcellularLocation>
        <location evidence="4">Cell membrane</location>
        <topology evidence="4">Lipid-anchor</topology>
    </subcellularLocation>
</comment>
<organism evidence="10 11">
    <name type="scientific">Luteimonas notoginsengisoli</name>
    <dbReference type="NCBI Taxonomy" id="1578200"/>
    <lineage>
        <taxon>Bacteria</taxon>
        <taxon>Pseudomonadati</taxon>
        <taxon>Pseudomonadota</taxon>
        <taxon>Gammaproteobacteria</taxon>
        <taxon>Lysobacterales</taxon>
        <taxon>Lysobacteraceae</taxon>
        <taxon>Luteimonas</taxon>
    </lineage>
</organism>
<name>A0ABV7UY55_9GAMM</name>
<dbReference type="InterPro" id="IPR009009">
    <property type="entry name" value="RlpA-like_DPBB"/>
</dbReference>
<evidence type="ECO:0000256" key="4">
    <source>
        <dbReference type="HAMAP-Rule" id="MF_02071"/>
    </source>
</evidence>
<dbReference type="PANTHER" id="PTHR34183">
    <property type="entry name" value="ENDOLYTIC PEPTIDOGLYCAN TRANSGLYCOSYLASE RLPA"/>
    <property type="match status" value="1"/>
</dbReference>
<dbReference type="RefSeq" id="WP_386713080.1">
    <property type="nucleotide sequence ID" value="NZ_JBHRYF010000022.1"/>
</dbReference>
<evidence type="ECO:0000313" key="11">
    <source>
        <dbReference type="Proteomes" id="UP001595724"/>
    </source>
</evidence>
<proteinExistence type="inferred from homology"/>
<keyword evidence="4" id="KW-0472">Membrane</keyword>
<dbReference type="InterPro" id="IPR001763">
    <property type="entry name" value="Rhodanese-like_dom"/>
</dbReference>
<dbReference type="InterPro" id="IPR036908">
    <property type="entry name" value="RlpA-like_sf"/>
</dbReference>
<dbReference type="SUPFAM" id="SSF50685">
    <property type="entry name" value="Barwin-like endoglucanases"/>
    <property type="match status" value="1"/>
</dbReference>
<evidence type="ECO:0000259" key="9">
    <source>
        <dbReference type="PROSITE" id="PS51724"/>
    </source>
</evidence>
<dbReference type="PROSITE" id="PS51724">
    <property type="entry name" value="SPOR"/>
    <property type="match status" value="1"/>
</dbReference>
<evidence type="ECO:0000256" key="6">
    <source>
        <dbReference type="SAM" id="MobiDB-lite"/>
    </source>
</evidence>
<dbReference type="Pfam" id="PF03330">
    <property type="entry name" value="DPBB_1"/>
    <property type="match status" value="1"/>
</dbReference>
<keyword evidence="1 7" id="KW-0732">Signal</keyword>
<evidence type="ECO:0000259" key="8">
    <source>
        <dbReference type="PROSITE" id="PS50206"/>
    </source>
</evidence>
<keyword evidence="3 4" id="KW-0961">Cell wall biogenesis/degradation</keyword>
<dbReference type="Pfam" id="PF05036">
    <property type="entry name" value="SPOR"/>
    <property type="match status" value="1"/>
</dbReference>
<feature type="domain" description="SPOR" evidence="9">
    <location>
        <begin position="407"/>
        <end position="486"/>
    </location>
</feature>
<dbReference type="PANTHER" id="PTHR34183:SF1">
    <property type="entry name" value="ENDOLYTIC PEPTIDOGLYCAN TRANSGLYCOSYLASE RLPA"/>
    <property type="match status" value="1"/>
</dbReference>
<sequence>MRSIAPLRILPALAVVATLALAGCASGPEKSASEASALPDGEAVRRGELPASGKRSPYAPAQEDTSKRGHYTAGGLYAPHIKDSVPDELPDVDAIPEPEVVDEPRSRYGNRSPYKVLGKSYTVRDSAEGYDETGMASYYGNKFHGRRTSNLEVYDMYAFTAAHKTLPLPSFARVTNLDNGKSVVVRVNDRGPFHDGRVIDLSYAAAVKIGIRARGTGRVEVVGLSPGENARNDYDAVAARSGRTSQPVAATTTSGSGALQLPPGVRIATGKPQPASAMDKLIEGVLPIGAANASERVPGAPLVASASAVAPPTSTGTAASPSTTPAPSDDLDWRFDMRQDGKAMTADEFDAWMKARRARVATGKAGTPDPYGAAAPGARAPVKAPPRAAVAATPAPDAAAKPAAPVPATGNGVTLQVAAFGARANAERALAMLRGAGVPEARLLDGLSAGRQVWRLRVGPVESAKIPELSARVAGLGFGQPQVVRE</sequence>
<dbReference type="Gene3D" id="2.40.40.10">
    <property type="entry name" value="RlpA-like domain"/>
    <property type="match status" value="1"/>
</dbReference>
<keyword evidence="4" id="KW-0449">Lipoprotein</keyword>
<gene>
    <name evidence="4" type="primary">rlpA</name>
    <name evidence="10" type="ORF">ACFOM9_15750</name>
</gene>
<dbReference type="CDD" id="cd22268">
    <property type="entry name" value="DPBB_RlpA-like"/>
    <property type="match status" value="1"/>
</dbReference>
<dbReference type="PROSITE" id="PS50206">
    <property type="entry name" value="RHODANESE_3"/>
    <property type="match status" value="1"/>
</dbReference>
<accession>A0ABV7UY55</accession>
<evidence type="ECO:0000256" key="2">
    <source>
        <dbReference type="ARBA" id="ARBA00023239"/>
    </source>
</evidence>
<dbReference type="InterPro" id="IPR036680">
    <property type="entry name" value="SPOR-like_sf"/>
</dbReference>
<feature type="domain" description="Rhodanese" evidence="8">
    <location>
        <begin position="426"/>
        <end position="463"/>
    </location>
</feature>
<evidence type="ECO:0000256" key="7">
    <source>
        <dbReference type="SAM" id="SignalP"/>
    </source>
</evidence>
<protein>
    <recommendedName>
        <fullName evidence="4">Endolytic peptidoglycan transglycosylase RlpA</fullName>
        <ecNumber evidence="4">4.2.2.-</ecNumber>
    </recommendedName>
</protein>
<dbReference type="InterPro" id="IPR034718">
    <property type="entry name" value="RlpA"/>
</dbReference>
<evidence type="ECO:0000256" key="3">
    <source>
        <dbReference type="ARBA" id="ARBA00023316"/>
    </source>
</evidence>
<dbReference type="HAMAP" id="MF_02071">
    <property type="entry name" value="RlpA"/>
    <property type="match status" value="1"/>
</dbReference>
<evidence type="ECO:0000256" key="5">
    <source>
        <dbReference type="RuleBase" id="RU003495"/>
    </source>
</evidence>
<feature type="compositionally biased region" description="Acidic residues" evidence="6">
    <location>
        <begin position="86"/>
        <end position="101"/>
    </location>
</feature>
<reference evidence="11" key="1">
    <citation type="journal article" date="2019" name="Int. J. Syst. Evol. Microbiol.">
        <title>The Global Catalogue of Microorganisms (GCM) 10K type strain sequencing project: providing services to taxonomists for standard genome sequencing and annotation.</title>
        <authorList>
            <consortium name="The Broad Institute Genomics Platform"/>
            <consortium name="The Broad Institute Genome Sequencing Center for Infectious Disease"/>
            <person name="Wu L."/>
            <person name="Ma J."/>
        </authorList>
    </citation>
    <scope>NUCLEOTIDE SEQUENCE [LARGE SCALE GENOMIC DNA]</scope>
    <source>
        <strain evidence="11">KCTC 42211</strain>
    </source>
</reference>
<evidence type="ECO:0000256" key="1">
    <source>
        <dbReference type="ARBA" id="ARBA00022729"/>
    </source>
</evidence>
<dbReference type="SUPFAM" id="SSF110997">
    <property type="entry name" value="Sporulation related repeat"/>
    <property type="match status" value="1"/>
</dbReference>
<dbReference type="PROSITE" id="PS51257">
    <property type="entry name" value="PROKAR_LIPOPROTEIN"/>
    <property type="match status" value="1"/>
</dbReference>
<evidence type="ECO:0000313" key="10">
    <source>
        <dbReference type="EMBL" id="MFC3661513.1"/>
    </source>
</evidence>